<accession>A0A5C6CM26</accession>
<evidence type="ECO:0000313" key="1">
    <source>
        <dbReference type="EMBL" id="TWU23899.1"/>
    </source>
</evidence>
<sequence>MLGGLEQRSDTEIDTVLTDKKRVWTDENKPSPMMMANDARVVMDANGHQMPSSVPAAAVPSVFPSLHRTSAQLRSVEPTVR</sequence>
<organism evidence="1 2">
    <name type="scientific">Novipirellula galeiformis</name>
    <dbReference type="NCBI Taxonomy" id="2528004"/>
    <lineage>
        <taxon>Bacteria</taxon>
        <taxon>Pseudomonadati</taxon>
        <taxon>Planctomycetota</taxon>
        <taxon>Planctomycetia</taxon>
        <taxon>Pirellulales</taxon>
        <taxon>Pirellulaceae</taxon>
        <taxon>Novipirellula</taxon>
    </lineage>
</organism>
<protein>
    <submittedName>
        <fullName evidence="1">Uncharacterized protein</fullName>
    </submittedName>
</protein>
<name>A0A5C6CM26_9BACT</name>
<dbReference type="EMBL" id="SJPT01000003">
    <property type="protein sequence ID" value="TWU23899.1"/>
    <property type="molecule type" value="Genomic_DNA"/>
</dbReference>
<keyword evidence="2" id="KW-1185">Reference proteome</keyword>
<reference evidence="1 2" key="1">
    <citation type="submission" date="2019-02" db="EMBL/GenBank/DDBJ databases">
        <title>Deep-cultivation of Planctomycetes and their phenomic and genomic characterization uncovers novel biology.</title>
        <authorList>
            <person name="Wiegand S."/>
            <person name="Jogler M."/>
            <person name="Boedeker C."/>
            <person name="Pinto D."/>
            <person name="Vollmers J."/>
            <person name="Rivas-Marin E."/>
            <person name="Kohn T."/>
            <person name="Peeters S.H."/>
            <person name="Heuer A."/>
            <person name="Rast P."/>
            <person name="Oberbeckmann S."/>
            <person name="Bunk B."/>
            <person name="Jeske O."/>
            <person name="Meyerdierks A."/>
            <person name="Storesund J.E."/>
            <person name="Kallscheuer N."/>
            <person name="Luecker S."/>
            <person name="Lage O.M."/>
            <person name="Pohl T."/>
            <person name="Merkel B.J."/>
            <person name="Hornburger P."/>
            <person name="Mueller R.-W."/>
            <person name="Bruemmer F."/>
            <person name="Labrenz M."/>
            <person name="Spormann A.M."/>
            <person name="Op Den Camp H."/>
            <person name="Overmann J."/>
            <person name="Amann R."/>
            <person name="Jetten M.S.M."/>
            <person name="Mascher T."/>
            <person name="Medema M.H."/>
            <person name="Devos D.P."/>
            <person name="Kaster A.-K."/>
            <person name="Ovreas L."/>
            <person name="Rohde M."/>
            <person name="Galperin M.Y."/>
            <person name="Jogler C."/>
        </authorList>
    </citation>
    <scope>NUCLEOTIDE SEQUENCE [LARGE SCALE GENOMIC DNA]</scope>
    <source>
        <strain evidence="1 2">Pla52o</strain>
    </source>
</reference>
<gene>
    <name evidence="1" type="ORF">Pla52o_18220</name>
</gene>
<evidence type="ECO:0000313" key="2">
    <source>
        <dbReference type="Proteomes" id="UP000316304"/>
    </source>
</evidence>
<proteinExistence type="predicted"/>
<comment type="caution">
    <text evidence="1">The sequence shown here is derived from an EMBL/GenBank/DDBJ whole genome shotgun (WGS) entry which is preliminary data.</text>
</comment>
<dbReference type="RefSeq" id="WP_146594187.1">
    <property type="nucleotide sequence ID" value="NZ_SJPT01000003.1"/>
</dbReference>
<dbReference type="Proteomes" id="UP000316304">
    <property type="component" value="Unassembled WGS sequence"/>
</dbReference>
<dbReference type="AlphaFoldDB" id="A0A5C6CM26"/>